<dbReference type="PIRSF" id="PIRSF039012">
    <property type="entry name" value="ASP"/>
    <property type="match status" value="1"/>
</dbReference>
<dbReference type="InterPro" id="IPR055438">
    <property type="entry name" value="AstE_AspA_cat"/>
</dbReference>
<keyword evidence="7" id="KW-1185">Reference proteome</keyword>
<organism evidence="6 7">
    <name type="scientific">Meiothermus granaticius NBRC 107808</name>
    <dbReference type="NCBI Taxonomy" id="1227551"/>
    <lineage>
        <taxon>Bacteria</taxon>
        <taxon>Thermotogati</taxon>
        <taxon>Deinococcota</taxon>
        <taxon>Deinococci</taxon>
        <taxon>Thermales</taxon>
        <taxon>Thermaceae</taxon>
        <taxon>Meiothermus</taxon>
    </lineage>
</organism>
<evidence type="ECO:0000256" key="3">
    <source>
        <dbReference type="ARBA" id="ARBA00022801"/>
    </source>
</evidence>
<sequence>MNPSHFPELPSNLPPGTLTQGYVSLELDVPLELPFTLVQGARPGPNLLVTAGIHGAEYASIAAAVQVAQTPPQTLAGSLTVLPIVNRPAYRTRSIYINPVDGKNLNRCFPGDPGGSFAQQLAHWLTENAIQRADAYIDLHGGDLNEGLTPFTIFIEGDEASRRLAEVFGLELLVSSSPGGTTTAAGYRCGVPSILAEAGGNGLWPEADVEALASGVRRVMQHLGMLEGPLEPKPTRLLHEFAWLRSEHEGLWYPKVGAGAQVQAGQDLGRITDPFGKVLQTVNAPLAGTVLFVVSSLAINPGDPLYGIGA</sequence>
<dbReference type="OrthoDB" id="9782876at2"/>
<feature type="domain" description="Succinylglutamate desuccinylase/Aspartoacylase catalytic" evidence="5">
    <location>
        <begin position="43"/>
        <end position="223"/>
    </location>
</feature>
<dbReference type="PANTHER" id="PTHR37326">
    <property type="entry name" value="BLL3975 PROTEIN"/>
    <property type="match status" value="1"/>
</dbReference>
<evidence type="ECO:0000313" key="6">
    <source>
        <dbReference type="EMBL" id="RIH91769.1"/>
    </source>
</evidence>
<keyword evidence="3 6" id="KW-0378">Hydrolase</keyword>
<name>A0A399F930_9DEIN</name>
<evidence type="ECO:0000313" key="7">
    <source>
        <dbReference type="Proteomes" id="UP000266178"/>
    </source>
</evidence>
<dbReference type="Pfam" id="PF24827">
    <property type="entry name" value="AstE_AspA_cat"/>
    <property type="match status" value="1"/>
</dbReference>
<dbReference type="InterPro" id="IPR053138">
    <property type="entry name" value="N-alpha-Ac-DABA_deacetylase"/>
</dbReference>
<reference evidence="6 7" key="1">
    <citation type="submission" date="2018-08" db="EMBL/GenBank/DDBJ databases">
        <title>Meiothermus granaticius genome AF-68 sequencing project.</title>
        <authorList>
            <person name="Da Costa M.S."/>
            <person name="Albuquerque L."/>
            <person name="Raposo P."/>
            <person name="Froufe H.J.C."/>
            <person name="Barroso C.S."/>
            <person name="Egas C."/>
        </authorList>
    </citation>
    <scope>NUCLEOTIDE SEQUENCE [LARGE SCALE GENOMIC DNA]</scope>
    <source>
        <strain evidence="6 7">AF-68</strain>
    </source>
</reference>
<dbReference type="Gene3D" id="3.40.630.10">
    <property type="entry name" value="Zn peptidases"/>
    <property type="match status" value="1"/>
</dbReference>
<dbReference type="Proteomes" id="UP000266178">
    <property type="component" value="Unassembled WGS sequence"/>
</dbReference>
<proteinExistence type="predicted"/>
<comment type="cofactor">
    <cofactor evidence="1">
        <name>Zn(2+)</name>
        <dbReference type="ChEBI" id="CHEBI:29105"/>
    </cofactor>
</comment>
<dbReference type="InterPro" id="IPR043795">
    <property type="entry name" value="N-alpha-Ac-DABA-like"/>
</dbReference>
<keyword evidence="2" id="KW-0479">Metal-binding</keyword>
<dbReference type="AlphaFoldDB" id="A0A399F930"/>
<dbReference type="PANTHER" id="PTHR37326:SF1">
    <property type="entry name" value="BLL3975 PROTEIN"/>
    <property type="match status" value="1"/>
</dbReference>
<evidence type="ECO:0000256" key="1">
    <source>
        <dbReference type="ARBA" id="ARBA00001947"/>
    </source>
</evidence>
<dbReference type="GO" id="GO:0016811">
    <property type="term" value="F:hydrolase activity, acting on carbon-nitrogen (but not peptide) bonds, in linear amides"/>
    <property type="evidence" value="ECO:0007669"/>
    <property type="project" value="InterPro"/>
</dbReference>
<comment type="caution">
    <text evidence="6">The sequence shown here is derived from an EMBL/GenBank/DDBJ whole genome shotgun (WGS) entry which is preliminary data.</text>
</comment>
<keyword evidence="4" id="KW-0862">Zinc</keyword>
<evidence type="ECO:0000256" key="2">
    <source>
        <dbReference type="ARBA" id="ARBA00022723"/>
    </source>
</evidence>
<gene>
    <name evidence="6" type="primary">doeB</name>
    <name evidence="6" type="ORF">Mgrana_02346</name>
</gene>
<dbReference type="SUPFAM" id="SSF53187">
    <property type="entry name" value="Zn-dependent exopeptidases"/>
    <property type="match status" value="1"/>
</dbReference>
<evidence type="ECO:0000256" key="4">
    <source>
        <dbReference type="ARBA" id="ARBA00022833"/>
    </source>
</evidence>
<dbReference type="GO" id="GO:0016788">
    <property type="term" value="F:hydrolase activity, acting on ester bonds"/>
    <property type="evidence" value="ECO:0007669"/>
    <property type="project" value="InterPro"/>
</dbReference>
<dbReference type="RefSeq" id="WP_119357813.1">
    <property type="nucleotide sequence ID" value="NZ_BJXM01000021.1"/>
</dbReference>
<protein>
    <submittedName>
        <fullName evidence="6">N-alpha-acetyl-L-2,4-diaminobutyric acid deacetylase</fullName>
        <ecNumber evidence="6">3.5.1.-</ecNumber>
    </submittedName>
</protein>
<evidence type="ECO:0000259" key="5">
    <source>
        <dbReference type="Pfam" id="PF24827"/>
    </source>
</evidence>
<accession>A0A399F930</accession>
<dbReference type="EC" id="3.5.1.-" evidence="6"/>
<dbReference type="GO" id="GO:0046872">
    <property type="term" value="F:metal ion binding"/>
    <property type="evidence" value="ECO:0007669"/>
    <property type="project" value="UniProtKB-KW"/>
</dbReference>
<dbReference type="EMBL" id="QWLB01000033">
    <property type="protein sequence ID" value="RIH91769.1"/>
    <property type="molecule type" value="Genomic_DNA"/>
</dbReference>